<dbReference type="InterPro" id="IPR010987">
    <property type="entry name" value="Glutathione-S-Trfase_C-like"/>
</dbReference>
<dbReference type="PANTHER" id="PTHR44051:SF3">
    <property type="entry name" value="TRANSCRIPTIONAL REGULATOR URE2"/>
    <property type="match status" value="1"/>
</dbReference>
<keyword evidence="6" id="KW-1185">Reference proteome</keyword>
<evidence type="ECO:0000313" key="5">
    <source>
        <dbReference type="EMBL" id="EPY49153.1"/>
    </source>
</evidence>
<evidence type="ECO:0000256" key="2">
    <source>
        <dbReference type="RuleBase" id="RU003494"/>
    </source>
</evidence>
<evidence type="ECO:0000259" key="4">
    <source>
        <dbReference type="PROSITE" id="PS50405"/>
    </source>
</evidence>
<evidence type="ECO:0000259" key="3">
    <source>
        <dbReference type="PROSITE" id="PS50404"/>
    </source>
</evidence>
<gene>
    <name evidence="5" type="ORF">SPOG_04993</name>
</gene>
<evidence type="ECO:0000313" key="6">
    <source>
        <dbReference type="Proteomes" id="UP000015464"/>
    </source>
</evidence>
<protein>
    <submittedName>
        <fullName evidence="5">Glutathione S-transferase Gst2</fullName>
    </submittedName>
</protein>
<dbReference type="SUPFAM" id="SSF47616">
    <property type="entry name" value="GST C-terminal domain-like"/>
    <property type="match status" value="1"/>
</dbReference>
<organism evidence="5 6">
    <name type="scientific">Schizosaccharomyces cryophilus (strain OY26 / ATCC MYA-4695 / CBS 11777 / NBRC 106824 / NRRL Y48691)</name>
    <name type="common">Fission yeast</name>
    <dbReference type="NCBI Taxonomy" id="653667"/>
    <lineage>
        <taxon>Eukaryota</taxon>
        <taxon>Fungi</taxon>
        <taxon>Dikarya</taxon>
        <taxon>Ascomycota</taxon>
        <taxon>Taphrinomycotina</taxon>
        <taxon>Schizosaccharomycetes</taxon>
        <taxon>Schizosaccharomycetales</taxon>
        <taxon>Schizosaccharomycetaceae</taxon>
        <taxon>Schizosaccharomyces</taxon>
    </lineage>
</organism>
<sequence>MTQLTLFSCRGILYDVGKNEKKNEQHLDYNPNGRVPTLIDHQKNDYAIWESDAILAYLTDKQGAIWGQAGWLNFFHPEPVASAVTRYRNETKRVLGVLERILQDKDYLVADKYTIADVAFINWNSMLPPLFGKGRHEFKEDLPQLDFEKEFPKTYAWHQSLTERPAVAATLKEWEQSRQQ</sequence>
<feature type="domain" description="GST C-terminal" evidence="4">
    <location>
        <begin position="44"/>
        <end position="180"/>
    </location>
</feature>
<accession>S9VMH2</accession>
<dbReference type="Pfam" id="PF02798">
    <property type="entry name" value="GST_N"/>
    <property type="match status" value="1"/>
</dbReference>
<dbReference type="GO" id="GO:0016740">
    <property type="term" value="F:transferase activity"/>
    <property type="evidence" value="ECO:0007669"/>
    <property type="project" value="UniProtKB-KW"/>
</dbReference>
<dbReference type="GeneID" id="25039304"/>
<dbReference type="EMBL" id="KE547001">
    <property type="protein sequence ID" value="EPY49153.1"/>
    <property type="molecule type" value="Genomic_DNA"/>
</dbReference>
<proteinExistence type="inferred from homology"/>
<reference evidence="5 6" key="1">
    <citation type="journal article" date="2011" name="Science">
        <title>Comparative functional genomics of the fission yeasts.</title>
        <authorList>
            <person name="Rhind N."/>
            <person name="Chen Z."/>
            <person name="Yassour M."/>
            <person name="Thompson D.A."/>
            <person name="Haas B.J."/>
            <person name="Habib N."/>
            <person name="Wapinski I."/>
            <person name="Roy S."/>
            <person name="Lin M.F."/>
            <person name="Heiman D.I."/>
            <person name="Young S.K."/>
            <person name="Furuya K."/>
            <person name="Guo Y."/>
            <person name="Pidoux A."/>
            <person name="Chen H.M."/>
            <person name="Robbertse B."/>
            <person name="Goldberg J.M."/>
            <person name="Aoki K."/>
            <person name="Bayne E.H."/>
            <person name="Berlin A.M."/>
            <person name="Desjardins C.A."/>
            <person name="Dobbs E."/>
            <person name="Dukaj L."/>
            <person name="Fan L."/>
            <person name="FitzGerald M.G."/>
            <person name="French C."/>
            <person name="Gujja S."/>
            <person name="Hansen K."/>
            <person name="Keifenheim D."/>
            <person name="Levin J.Z."/>
            <person name="Mosher R.A."/>
            <person name="Mueller C.A."/>
            <person name="Pfiffner J."/>
            <person name="Priest M."/>
            <person name="Russ C."/>
            <person name="Smialowska A."/>
            <person name="Swoboda P."/>
            <person name="Sykes S.M."/>
            <person name="Vaughn M."/>
            <person name="Vengrova S."/>
            <person name="Yoder R."/>
            <person name="Zeng Q."/>
            <person name="Allshire R."/>
            <person name="Baulcombe D."/>
            <person name="Birren B.W."/>
            <person name="Brown W."/>
            <person name="Ekwall K."/>
            <person name="Kellis M."/>
            <person name="Leatherwood J."/>
            <person name="Levin H."/>
            <person name="Margalit H."/>
            <person name="Martienssen R."/>
            <person name="Nieduszynski C.A."/>
            <person name="Spatafora J.W."/>
            <person name="Friedman N."/>
            <person name="Dalgaard J.Z."/>
            <person name="Baumann P."/>
            <person name="Niki H."/>
            <person name="Regev A."/>
            <person name="Nusbaum C."/>
        </authorList>
    </citation>
    <scope>NUCLEOTIDE SEQUENCE [LARGE SCALE GENOMIC DNA]</scope>
    <source>
        <strain evidence="6">OY26 / ATCC MYA-4695 / CBS 11777 / NBRC 106824 / NRRL Y48691</strain>
    </source>
</reference>
<dbReference type="PANTHER" id="PTHR44051">
    <property type="entry name" value="GLUTATHIONE S-TRANSFERASE-RELATED"/>
    <property type="match status" value="1"/>
</dbReference>
<dbReference type="Gene3D" id="1.20.1050.130">
    <property type="match status" value="2"/>
</dbReference>
<dbReference type="RefSeq" id="XP_013026029.1">
    <property type="nucleotide sequence ID" value="XM_013170575.1"/>
</dbReference>
<dbReference type="PROSITE" id="PS50404">
    <property type="entry name" value="GST_NTER"/>
    <property type="match status" value="1"/>
</dbReference>
<dbReference type="PROSITE" id="PS50405">
    <property type="entry name" value="GST_CTER"/>
    <property type="match status" value="1"/>
</dbReference>
<dbReference type="eggNOG" id="KOG0867">
    <property type="taxonomic scope" value="Eukaryota"/>
</dbReference>
<name>S9VMH2_SCHCR</name>
<dbReference type="InterPro" id="IPR004046">
    <property type="entry name" value="GST_C"/>
</dbReference>
<feature type="domain" description="GST N-terminal" evidence="3">
    <location>
        <begin position="1"/>
        <end position="66"/>
    </location>
</feature>
<dbReference type="AlphaFoldDB" id="S9VMH2"/>
<dbReference type="InterPro" id="IPR004045">
    <property type="entry name" value="Glutathione_S-Trfase_N"/>
</dbReference>
<dbReference type="OMA" id="FPHFTRW"/>
<comment type="similarity">
    <text evidence="1 2">Belongs to the GST superfamily.</text>
</comment>
<dbReference type="Pfam" id="PF00043">
    <property type="entry name" value="GST_C"/>
    <property type="match status" value="1"/>
</dbReference>
<evidence type="ECO:0000256" key="1">
    <source>
        <dbReference type="ARBA" id="ARBA00007409"/>
    </source>
</evidence>
<dbReference type="OrthoDB" id="422574at2759"/>
<dbReference type="STRING" id="653667.S9VMH2"/>
<dbReference type="InterPro" id="IPR036282">
    <property type="entry name" value="Glutathione-S-Trfase_C_sf"/>
</dbReference>
<dbReference type="Proteomes" id="UP000015464">
    <property type="component" value="Unassembled WGS sequence"/>
</dbReference>
<dbReference type="HOGENOM" id="CLU_011226_14_2_1"/>